<dbReference type="OrthoDB" id="10065946at2759"/>
<evidence type="ECO:0000259" key="2">
    <source>
        <dbReference type="Pfam" id="PF15289"/>
    </source>
</evidence>
<proteinExistence type="predicted"/>
<dbReference type="GO" id="GO:0005634">
    <property type="term" value="C:nucleus"/>
    <property type="evidence" value="ECO:0007669"/>
    <property type="project" value="TreeGrafter"/>
</dbReference>
<protein>
    <recommendedName>
        <fullName evidence="2">Regulatory factor X-associated protein RFXANK-binding domain-containing protein</fullName>
    </recommendedName>
</protein>
<comment type="caution">
    <text evidence="3">The sequence shown here is derived from an EMBL/GenBank/DDBJ whole genome shotgun (WGS) entry which is preliminary data.</text>
</comment>
<feature type="region of interest" description="Disordered" evidence="1">
    <location>
        <begin position="102"/>
        <end position="192"/>
    </location>
</feature>
<sequence length="259" mass="28221">MGLSLRGSDRLFTASSCKKRSQHPVLNKIQNIAAMLSRGHLLIMNKSENQNLVFCKLLKISSQRPEFTCKLLNMSSSHLANFPHIEGDVLGKSAAEMNLDVPEKTSDSHASCANNARSPVQDMKAKSGSQQKKGPGHKSSVCTLLEDSVEASEQHPGTGRKKRARSTPDETDANGRKSTTDFGGQRDGSLWLVGEGDGPVQGSLLEEVLAEKKMALLRSPEVVRFLQKRQSLLQITQARNMTAVDLNDGEVEDDGQHSS</sequence>
<evidence type="ECO:0000313" key="4">
    <source>
        <dbReference type="Proteomes" id="UP000245119"/>
    </source>
</evidence>
<feature type="domain" description="Regulatory factor X-associated protein RFXANK-binding" evidence="2">
    <location>
        <begin position="196"/>
        <end position="237"/>
    </location>
</feature>
<dbReference type="Gene3D" id="6.10.290.30">
    <property type="entry name" value="Regulatory factor X-associated C-terminal binding domain"/>
    <property type="match status" value="1"/>
</dbReference>
<dbReference type="GO" id="GO:0006357">
    <property type="term" value="P:regulation of transcription by RNA polymerase II"/>
    <property type="evidence" value="ECO:0007669"/>
    <property type="project" value="TreeGrafter"/>
</dbReference>
<dbReference type="Proteomes" id="UP000245119">
    <property type="component" value="Linkage Group LG3"/>
</dbReference>
<keyword evidence="4" id="KW-1185">Reference proteome</keyword>
<dbReference type="PANTHER" id="PTHR15110:SF2">
    <property type="entry name" value="REGULATORY FACTOR X-ASSOCIATED PROTEIN"/>
    <property type="match status" value="1"/>
</dbReference>
<evidence type="ECO:0000313" key="3">
    <source>
        <dbReference type="EMBL" id="PVD34939.1"/>
    </source>
</evidence>
<dbReference type="InterPro" id="IPR029316">
    <property type="entry name" value="RFXAP_RFXANK-bd"/>
</dbReference>
<dbReference type="PANTHER" id="PTHR15110">
    <property type="entry name" value="REGULATORY FACTOR X-ASSOCIATED PROTEIN"/>
    <property type="match status" value="1"/>
</dbReference>
<dbReference type="Pfam" id="PF15289">
    <property type="entry name" value="RFXA_RFXANK_bdg"/>
    <property type="match status" value="1"/>
</dbReference>
<dbReference type="InterPro" id="IPR038308">
    <property type="entry name" value="RFXAP_C_sf"/>
</dbReference>
<reference evidence="3 4" key="1">
    <citation type="submission" date="2018-04" db="EMBL/GenBank/DDBJ databases">
        <title>The genome of golden apple snail Pomacea canaliculata provides insight into stress tolerance and invasive adaptation.</title>
        <authorList>
            <person name="Liu C."/>
            <person name="Liu B."/>
            <person name="Ren Y."/>
            <person name="Zhang Y."/>
            <person name="Wang H."/>
            <person name="Li S."/>
            <person name="Jiang F."/>
            <person name="Yin L."/>
            <person name="Zhang G."/>
            <person name="Qian W."/>
            <person name="Fan W."/>
        </authorList>
    </citation>
    <scope>NUCLEOTIDE SEQUENCE [LARGE SCALE GENOMIC DNA]</scope>
    <source>
        <strain evidence="3">SZHN2017</strain>
        <tissue evidence="3">Muscle</tissue>
    </source>
</reference>
<dbReference type="AlphaFoldDB" id="A0A2T7PNE0"/>
<gene>
    <name evidence="3" type="ORF">C0Q70_06220</name>
</gene>
<name>A0A2T7PNE0_POMCA</name>
<evidence type="ECO:0000256" key="1">
    <source>
        <dbReference type="SAM" id="MobiDB-lite"/>
    </source>
</evidence>
<accession>A0A2T7PNE0</accession>
<organism evidence="3 4">
    <name type="scientific">Pomacea canaliculata</name>
    <name type="common">Golden apple snail</name>
    <dbReference type="NCBI Taxonomy" id="400727"/>
    <lineage>
        <taxon>Eukaryota</taxon>
        <taxon>Metazoa</taxon>
        <taxon>Spiralia</taxon>
        <taxon>Lophotrochozoa</taxon>
        <taxon>Mollusca</taxon>
        <taxon>Gastropoda</taxon>
        <taxon>Caenogastropoda</taxon>
        <taxon>Architaenioglossa</taxon>
        <taxon>Ampullarioidea</taxon>
        <taxon>Ampullariidae</taxon>
        <taxon>Pomacea</taxon>
    </lineage>
</organism>
<feature type="compositionally biased region" description="Polar residues" evidence="1">
    <location>
        <begin position="108"/>
        <end position="118"/>
    </location>
</feature>
<dbReference type="EMBL" id="PZQS01000003">
    <property type="protein sequence ID" value="PVD34939.1"/>
    <property type="molecule type" value="Genomic_DNA"/>
</dbReference>